<reference evidence="2 3" key="1">
    <citation type="submission" date="2016-04" db="EMBL/GenBank/DDBJ databases">
        <title>Draft genome sequence of freshwater magnetotactic bacteria Magnetospirillum marisnigri SP-1 and Magnetospirillum moscoviense BB-1.</title>
        <authorList>
            <person name="Koziaeva V."/>
            <person name="Dziuba M.V."/>
            <person name="Ivanov T.M."/>
            <person name="Kuznetsov B."/>
            <person name="Grouzdev D.S."/>
        </authorList>
    </citation>
    <scope>NUCLEOTIDE SEQUENCE [LARGE SCALE GENOMIC DNA]</scope>
    <source>
        <strain evidence="2 3">SP-1</strain>
    </source>
</reference>
<gene>
    <name evidence="2" type="ORF">A6A04_09625</name>
</gene>
<evidence type="ECO:0000313" key="2">
    <source>
        <dbReference type="EMBL" id="OAN42955.1"/>
    </source>
</evidence>
<name>A0A178M5Y4_9PROT</name>
<feature type="region of interest" description="Disordered" evidence="1">
    <location>
        <begin position="1"/>
        <end position="20"/>
    </location>
</feature>
<organism evidence="2 3">
    <name type="scientific">Paramagnetospirillum marisnigri</name>
    <dbReference type="NCBI Taxonomy" id="1285242"/>
    <lineage>
        <taxon>Bacteria</taxon>
        <taxon>Pseudomonadati</taxon>
        <taxon>Pseudomonadota</taxon>
        <taxon>Alphaproteobacteria</taxon>
        <taxon>Rhodospirillales</taxon>
        <taxon>Magnetospirillaceae</taxon>
        <taxon>Paramagnetospirillum</taxon>
    </lineage>
</organism>
<feature type="region of interest" description="Disordered" evidence="1">
    <location>
        <begin position="134"/>
        <end position="154"/>
    </location>
</feature>
<dbReference type="EMBL" id="LWQT01000131">
    <property type="protein sequence ID" value="OAN42955.1"/>
    <property type="molecule type" value="Genomic_DNA"/>
</dbReference>
<feature type="compositionally biased region" description="Pro residues" evidence="1">
    <location>
        <begin position="137"/>
        <end position="150"/>
    </location>
</feature>
<dbReference type="STRING" id="1285242.A6A04_09625"/>
<dbReference type="AlphaFoldDB" id="A0A178M5Y4"/>
<feature type="region of interest" description="Disordered" evidence="1">
    <location>
        <begin position="59"/>
        <end position="84"/>
    </location>
</feature>
<comment type="caution">
    <text evidence="2">The sequence shown here is derived from an EMBL/GenBank/DDBJ whole genome shotgun (WGS) entry which is preliminary data.</text>
</comment>
<protein>
    <submittedName>
        <fullName evidence="2">Uncharacterized protein</fullName>
    </submittedName>
</protein>
<evidence type="ECO:0000313" key="3">
    <source>
        <dbReference type="Proteomes" id="UP000078428"/>
    </source>
</evidence>
<dbReference type="Proteomes" id="UP000078428">
    <property type="component" value="Unassembled WGS sequence"/>
</dbReference>
<sequence length="180" mass="18747">MIGSNRPFGKPKTGVTWRIPPMHQGMPAMTIRHASLGTVRHASLGIALALALGACAAEPPAAAAPPPPAAKVEAPKPEPARNPNTALTESMRAALIRAHEALVAGKIDAAAFERIIISHHRTVAALGAVHSLATGNFPPPPTGGPTPSSRPPTRAEAIERLIENLYQPETGAAPRPNPRR</sequence>
<proteinExistence type="predicted"/>
<evidence type="ECO:0000256" key="1">
    <source>
        <dbReference type="SAM" id="MobiDB-lite"/>
    </source>
</evidence>
<accession>A0A178M5Y4</accession>
<keyword evidence="3" id="KW-1185">Reference proteome</keyword>